<evidence type="ECO:0000259" key="6">
    <source>
        <dbReference type="PROSITE" id="PS50812"/>
    </source>
</evidence>
<dbReference type="SUPFAM" id="SSF63748">
    <property type="entry name" value="Tudor/PWWP/MBT"/>
    <property type="match status" value="1"/>
</dbReference>
<dbReference type="AlphaFoldDB" id="A0AAV6KAC1"/>
<dbReference type="SMART" id="SM00293">
    <property type="entry name" value="PWWP"/>
    <property type="match status" value="1"/>
</dbReference>
<evidence type="ECO:0000256" key="5">
    <source>
        <dbReference type="SAM" id="MobiDB-lite"/>
    </source>
</evidence>
<feature type="region of interest" description="Disordered" evidence="5">
    <location>
        <begin position="914"/>
        <end position="942"/>
    </location>
</feature>
<evidence type="ECO:0000313" key="8">
    <source>
        <dbReference type="Proteomes" id="UP000823749"/>
    </source>
</evidence>
<evidence type="ECO:0000256" key="3">
    <source>
        <dbReference type="ARBA" id="ARBA00023242"/>
    </source>
</evidence>
<evidence type="ECO:0000256" key="4">
    <source>
        <dbReference type="ARBA" id="ARBA00060746"/>
    </source>
</evidence>
<dbReference type="PANTHER" id="PTHR10688:SF5">
    <property type="entry name" value="PWWP DOMAIN-CONTAINING PROTEIN 1-RELATED"/>
    <property type="match status" value="1"/>
</dbReference>
<organism evidence="7 8">
    <name type="scientific">Rhododendron griersonianum</name>
    <dbReference type="NCBI Taxonomy" id="479676"/>
    <lineage>
        <taxon>Eukaryota</taxon>
        <taxon>Viridiplantae</taxon>
        <taxon>Streptophyta</taxon>
        <taxon>Embryophyta</taxon>
        <taxon>Tracheophyta</taxon>
        <taxon>Spermatophyta</taxon>
        <taxon>Magnoliopsida</taxon>
        <taxon>eudicotyledons</taxon>
        <taxon>Gunneridae</taxon>
        <taxon>Pentapetalae</taxon>
        <taxon>asterids</taxon>
        <taxon>Ericales</taxon>
        <taxon>Ericaceae</taxon>
        <taxon>Ericoideae</taxon>
        <taxon>Rhodoreae</taxon>
        <taxon>Rhododendron</taxon>
    </lineage>
</organism>
<dbReference type="InterPro" id="IPR000313">
    <property type="entry name" value="PWWP_dom"/>
</dbReference>
<feature type="region of interest" description="Disordered" evidence="5">
    <location>
        <begin position="479"/>
        <end position="517"/>
    </location>
</feature>
<proteinExistence type="inferred from homology"/>
<feature type="region of interest" description="Disordered" evidence="5">
    <location>
        <begin position="393"/>
        <end position="412"/>
    </location>
</feature>
<comment type="caution">
    <text evidence="7">The sequence shown here is derived from an EMBL/GenBank/DDBJ whole genome shotgun (WGS) entry which is preliminary data.</text>
</comment>
<keyword evidence="8" id="KW-1185">Reference proteome</keyword>
<feature type="compositionally biased region" description="Basic and acidic residues" evidence="5">
    <location>
        <begin position="922"/>
        <end position="936"/>
    </location>
</feature>
<feature type="compositionally biased region" description="Low complexity" evidence="5">
    <location>
        <begin position="724"/>
        <end position="733"/>
    </location>
</feature>
<feature type="compositionally biased region" description="Low complexity" evidence="5">
    <location>
        <begin position="1018"/>
        <end position="1027"/>
    </location>
</feature>
<dbReference type="CDD" id="cd05162">
    <property type="entry name" value="PWWP"/>
    <property type="match status" value="1"/>
</dbReference>
<keyword evidence="2" id="KW-0804">Transcription</keyword>
<sequence>MISAMSDKGLELDRNSDSIPDVPLGKARVSADVGSDSDASGAEVGVLEELESNRAYDSGFGSRVSVAEGRVSVSGESERHRVLEGDGRRDSDFRNDDLGRMVEDRRRGEKGRGLESRRSRVGSDEFDTEEKGVGSRASVHKSKQFDDFVANGKGEVTGVGLSTSVGYGYEIGDMIWGKVKSHPWWPGVIYNESFASPSVRRTKREGHVLVAFFGDSSYGWFEPEELIPFESNYSEKSRQTNSRTFVKAVEDAVDEVSRRSGLGLACRCRNQYNFRPGNARGYYAVHLNDYETGAVYSVSQIRKARESFQPRDTVAFIKQLALIARDEVYTSIYFVKNKATASAYRKAVFEEFDETYAQAFGQQPVRPSRESLAAVAQSVRAPLSGPMVMAEALGKRRKNSSKPSKLKERENKEKYLFKRRDEPSEVKIHQTGQGPFSRQVEGSAASMVEPPFTFAETSSWGQASNSSFDNGKGALLESKGGDGTMNLKHDRQRATTSGLDEDFHQPRSLPDTNDEGKCVSREIDPKLHGQDPRVHIVTGKKKAKLLKRPVGELGVEKSASVEKKRKIEFGNKTSSDLGVEKSAPGEKKKKLKKKIEFGSETSSDLGVEKSAPGEKKKKKKQEMEFCVERSSDLMQNQSAAGKSGISSSLLPDSIGKRSTFGMGDTDLKLPQLLGDLQALALNPFHGVDMSISPTVQKAFLKFRSIVYEKSFSPAETESNEVHASKSAAGSSGAFEVPSRGIKELPSPKHPKPLIRPDDPTKGGRKRGPSDRQEEMASKRMKKVEELKSLAVEKKAAQIPLEIHRDGKEAVAIRPPKLLKPDSIKKTTESPSKARVPTMLVMKFPPNTNLPSGSELKARLARFGPLDHSATRVFWQSFTCRVVFLYRADAEAAHRHLSGSNSLFGNVNVKSSIRTTGAMGPDSEGKVQREDAVEQKPPKPQPVVQLKSCLKKVAGEEAAGAVTTGGGNGNGSSRGTPRVKFVLEGGESSGGGGEQLIVGTNKNNYFNNTTSFADVGGKSSSSSSSSSSHGMEFNSRNFQKGILPLPPATEKLPNTSNNMGYGEAEPRNPHNFSANMARAGPSPTNIDIAQQMLVPPTKIDIAQQMLGLLTKCNDLVTNVSSFLGYVPYHPL</sequence>
<feature type="region of interest" description="Disordered" evidence="5">
    <location>
        <begin position="1"/>
        <end position="42"/>
    </location>
</feature>
<comment type="similarity">
    <text evidence="4">Belongs to the PDP family.</text>
</comment>
<feature type="region of interest" description="Disordered" evidence="5">
    <location>
        <begin position="713"/>
        <end position="780"/>
    </location>
</feature>
<dbReference type="FunFam" id="2.30.30.140:FF:000115">
    <property type="entry name" value="Tudor/PWWP/MBT superfamily protein"/>
    <property type="match status" value="1"/>
</dbReference>
<dbReference type="GO" id="GO:0006355">
    <property type="term" value="P:regulation of DNA-templated transcription"/>
    <property type="evidence" value="ECO:0007669"/>
    <property type="project" value="UniProtKB-ARBA"/>
</dbReference>
<keyword evidence="1" id="KW-0805">Transcription regulation</keyword>
<dbReference type="Proteomes" id="UP000823749">
    <property type="component" value="Chromosome 5"/>
</dbReference>
<feature type="compositionally biased region" description="Basic and acidic residues" evidence="5">
    <location>
        <begin position="754"/>
        <end position="780"/>
    </location>
</feature>
<feature type="region of interest" description="Disordered" evidence="5">
    <location>
        <begin position="574"/>
        <end position="623"/>
    </location>
</feature>
<dbReference type="GO" id="GO:2000028">
    <property type="term" value="P:regulation of photoperiodism, flowering"/>
    <property type="evidence" value="ECO:0007669"/>
    <property type="project" value="UniProtKB-ARBA"/>
</dbReference>
<feature type="region of interest" description="Disordered" evidence="5">
    <location>
        <begin position="71"/>
        <end position="137"/>
    </location>
</feature>
<dbReference type="Pfam" id="PF00855">
    <property type="entry name" value="PWWP"/>
    <property type="match status" value="1"/>
</dbReference>
<accession>A0AAV6KAC1</accession>
<keyword evidence="3" id="KW-0539">Nucleus</keyword>
<feature type="region of interest" description="Disordered" evidence="5">
    <location>
        <begin position="1013"/>
        <end position="1033"/>
    </location>
</feature>
<dbReference type="PROSITE" id="PS50812">
    <property type="entry name" value="PWWP"/>
    <property type="match status" value="1"/>
</dbReference>
<dbReference type="Gene3D" id="2.30.30.140">
    <property type="match status" value="1"/>
</dbReference>
<feature type="compositionally biased region" description="Basic and acidic residues" evidence="5">
    <location>
        <begin position="76"/>
        <end position="133"/>
    </location>
</feature>
<dbReference type="EMBL" id="JACTNZ010000005">
    <property type="protein sequence ID" value="KAG5549207.1"/>
    <property type="molecule type" value="Genomic_DNA"/>
</dbReference>
<protein>
    <recommendedName>
        <fullName evidence="6">PWWP domain-containing protein</fullName>
    </recommendedName>
</protein>
<dbReference type="PANTHER" id="PTHR10688">
    <property type="entry name" value="PWWP DOMAIN-CONTAINING PROTEIN"/>
    <property type="match status" value="1"/>
</dbReference>
<reference evidence="7" key="1">
    <citation type="submission" date="2020-08" db="EMBL/GenBank/DDBJ databases">
        <title>Plant Genome Project.</title>
        <authorList>
            <person name="Zhang R.-G."/>
        </authorList>
    </citation>
    <scope>NUCLEOTIDE SEQUENCE</scope>
    <source>
        <strain evidence="7">WSP0</strain>
        <tissue evidence="7">Leaf</tissue>
    </source>
</reference>
<feature type="domain" description="PWWP" evidence="6">
    <location>
        <begin position="171"/>
        <end position="232"/>
    </location>
</feature>
<feature type="compositionally biased region" description="Low complexity" evidence="5">
    <location>
        <begin position="30"/>
        <end position="42"/>
    </location>
</feature>
<evidence type="ECO:0000256" key="1">
    <source>
        <dbReference type="ARBA" id="ARBA00023015"/>
    </source>
</evidence>
<dbReference type="GO" id="GO:0035098">
    <property type="term" value="C:ESC/E(Z) complex"/>
    <property type="evidence" value="ECO:0007669"/>
    <property type="project" value="UniProtKB-ARBA"/>
</dbReference>
<evidence type="ECO:0000313" key="7">
    <source>
        <dbReference type="EMBL" id="KAG5549207.1"/>
    </source>
</evidence>
<evidence type="ECO:0000256" key="2">
    <source>
        <dbReference type="ARBA" id="ARBA00023163"/>
    </source>
</evidence>
<gene>
    <name evidence="7" type="ORF">RHGRI_014537</name>
</gene>
<name>A0AAV6KAC1_9ERIC</name>
<dbReference type="InterPro" id="IPR052657">
    <property type="entry name" value="PDP_family_Arabidopsis"/>
</dbReference>